<dbReference type="EMBL" id="QWEC01000125">
    <property type="protein sequence ID" value="RII96963.1"/>
    <property type="molecule type" value="Genomic_DNA"/>
</dbReference>
<accession>A0A399NS30</accession>
<dbReference type="Proteomes" id="UP000266298">
    <property type="component" value="Unassembled WGS sequence"/>
</dbReference>
<proteinExistence type="predicted"/>
<comment type="caution">
    <text evidence="2">The sequence shown here is derived from an EMBL/GenBank/DDBJ whole genome shotgun (WGS) entry which is preliminary data.</text>
</comment>
<gene>
    <name evidence="2" type="ORF">DZF96_09310</name>
</gene>
<sequence>MNAPSDIPDPDATGGDAAVPPTPAGLSRPAMGASLFSDVPGSTATDAVAARSRTRTRRT</sequence>
<evidence type="ECO:0000256" key="1">
    <source>
        <dbReference type="SAM" id="MobiDB-lite"/>
    </source>
</evidence>
<protein>
    <submittedName>
        <fullName evidence="2">Ribonuclease D</fullName>
    </submittedName>
</protein>
<evidence type="ECO:0000313" key="3">
    <source>
        <dbReference type="Proteomes" id="UP000266298"/>
    </source>
</evidence>
<name>A0A399NS30_9MICO</name>
<dbReference type="AlphaFoldDB" id="A0A399NS30"/>
<evidence type="ECO:0000313" key="2">
    <source>
        <dbReference type="EMBL" id="RII96963.1"/>
    </source>
</evidence>
<feature type="non-terminal residue" evidence="2">
    <location>
        <position position="59"/>
    </location>
</feature>
<organism evidence="2 3">
    <name type="scientific">Clavibacter michiganensis</name>
    <dbReference type="NCBI Taxonomy" id="28447"/>
    <lineage>
        <taxon>Bacteria</taxon>
        <taxon>Bacillati</taxon>
        <taxon>Actinomycetota</taxon>
        <taxon>Actinomycetes</taxon>
        <taxon>Micrococcales</taxon>
        <taxon>Microbacteriaceae</taxon>
        <taxon>Clavibacter</taxon>
    </lineage>
</organism>
<reference evidence="2 3" key="1">
    <citation type="submission" date="2018-08" db="EMBL/GenBank/DDBJ databases">
        <title>Genome Sequence of Clavibacter michiganensis Subspecies type strains, and the Atypical Peach-Colored Strains Isolated from Tomato.</title>
        <authorList>
            <person name="Osdaghi E."/>
            <person name="Portier P."/>
            <person name="Briand M."/>
            <person name="Jacques M.-A."/>
        </authorList>
    </citation>
    <scope>NUCLEOTIDE SEQUENCE [LARGE SCALE GENOMIC DNA]</scope>
    <source>
        <strain evidence="2 3">CFBP 7493</strain>
    </source>
</reference>
<feature type="region of interest" description="Disordered" evidence="1">
    <location>
        <begin position="1"/>
        <end position="59"/>
    </location>
</feature>